<dbReference type="InterPro" id="IPR001173">
    <property type="entry name" value="Glyco_trans_2-like"/>
</dbReference>
<dbReference type="RefSeq" id="WP_169256286.1">
    <property type="nucleotide sequence ID" value="NZ_WTVN01000016.1"/>
</dbReference>
<dbReference type="Gene3D" id="3.20.20.80">
    <property type="entry name" value="Glycosidases"/>
    <property type="match status" value="1"/>
</dbReference>
<gene>
    <name evidence="11" type="ORF">GPA22_11885</name>
</gene>
<feature type="region of interest" description="Disordered" evidence="8">
    <location>
        <begin position="869"/>
        <end position="896"/>
    </location>
</feature>
<keyword evidence="3" id="KW-0808">Transferase</keyword>
<feature type="domain" description="Glycosyltransferase 2-like" evidence="10">
    <location>
        <begin position="530"/>
        <end position="726"/>
    </location>
</feature>
<keyword evidence="5" id="KW-0378">Hydrolase</keyword>
<comment type="caution">
    <text evidence="11">The sequence shown here is derived from an EMBL/GenBank/DDBJ whole genome shotgun (WGS) entry which is preliminary data.</text>
</comment>
<keyword evidence="6 9" id="KW-1133">Transmembrane helix</keyword>
<sequence>MADHPLSLPAHLRSTLAFLATLGRLFADFGLALSACAIVLLAWSALERPVTPPDWDGRVPGVTYSGYRPGQGPAQQRYPSAEEVAQDMALLAPHSRRVRTYSSTEGPDVPEIAAQHGLDVMAGAWLGKDRAKNERELQGLMRQASEHRNVSRLIVGNEVMLREDLTEAELIAALDRVRRSTRKPVSTADTWHMWLQHPKLAAHVDFIAIHILPYWEGVKVEEAAAYTLERLKRVKAAYPNKPVVITETGWPSHGDVQWDAIPTPQAQARYLREFIAQARSLGIDYYVIEAFDGQWKRDEEGRPGPYWGLFDAFRQWKIPVRGALSVHQGWQDRVMPALGCVLALGVLLSWRFRRWHWWARLSAVLAVAAGTSFVLWRGMAGVGSYAPVQSTLIDAALAGLLLVSLLVFAVQLIEALDVLGTRRWRRAFAATPWPDERPVPMVSLHVAISNEPPDMVIATLESLRRLDWPALEVLVIDNNTANEALWRPVQAWIAHHPERFRFWTLPACEGFKAGALNFALARTDPRAEVIGVVDADYQVEPFWLREIMGHFASPEVAVVQAPQAHRDYESDLLARSANWEFEGFFRAGMHHRNERNAIIQHGTMCLVRTSALRNAGGWGQWTLCEDTELGLRLLTHGWELRYVDRVYGRGLTPENFAALRSQRRRWALGAMQILKGHAGALCGHSQLTLAQRYHFVAGWLPWLQEALQVAVMLMSVCWTLGMLLWPRYIEPPIPGTLALMLAVVLGRTAIGAAVYATKVRCTWRESFEAAIASMALNYAVACGVWAGLLGRHARFIVTAKAGASARRGRRRLPPEAKWALALLVAAVATLIQNGVDAPEPLCWAVALVVMALPHCAALWLSFAPRGGRPTPHPVEAPQGEGLPATTDYALRPSAGQ</sequence>
<dbReference type="InterPro" id="IPR029044">
    <property type="entry name" value="Nucleotide-diphossugar_trans"/>
</dbReference>
<evidence type="ECO:0000256" key="3">
    <source>
        <dbReference type="ARBA" id="ARBA00022679"/>
    </source>
</evidence>
<dbReference type="InterPro" id="IPR017853">
    <property type="entry name" value="GH"/>
</dbReference>
<name>A0ABX1PYI3_9RHOO</name>
<evidence type="ECO:0000256" key="7">
    <source>
        <dbReference type="ARBA" id="ARBA00023136"/>
    </source>
</evidence>
<evidence type="ECO:0000256" key="5">
    <source>
        <dbReference type="ARBA" id="ARBA00022801"/>
    </source>
</evidence>
<dbReference type="Proteomes" id="UP000623795">
    <property type="component" value="Unassembled WGS sequence"/>
</dbReference>
<organism evidence="11 12">
    <name type="scientific">Aromatoleum toluvorans</name>
    <dbReference type="NCBI Taxonomy" id="92002"/>
    <lineage>
        <taxon>Bacteria</taxon>
        <taxon>Pseudomonadati</taxon>
        <taxon>Pseudomonadota</taxon>
        <taxon>Betaproteobacteria</taxon>
        <taxon>Rhodocyclales</taxon>
        <taxon>Rhodocyclaceae</taxon>
        <taxon>Aromatoleum</taxon>
    </lineage>
</organism>
<feature type="transmembrane region" description="Helical" evidence="9">
    <location>
        <begin position="396"/>
        <end position="416"/>
    </location>
</feature>
<dbReference type="EMBL" id="WTVN01000016">
    <property type="protein sequence ID" value="NMG44428.1"/>
    <property type="molecule type" value="Genomic_DNA"/>
</dbReference>
<feature type="transmembrane region" description="Helical" evidence="9">
    <location>
        <begin position="841"/>
        <end position="862"/>
    </location>
</feature>
<keyword evidence="4 9" id="KW-0812">Transmembrane</keyword>
<dbReference type="SUPFAM" id="SSF51445">
    <property type="entry name" value="(Trans)glycosidases"/>
    <property type="match status" value="1"/>
</dbReference>
<dbReference type="PANTHER" id="PTHR43867">
    <property type="entry name" value="CELLULOSE SYNTHASE CATALYTIC SUBUNIT A [UDP-FORMING]"/>
    <property type="match status" value="1"/>
</dbReference>
<dbReference type="Gene3D" id="3.90.550.10">
    <property type="entry name" value="Spore Coat Polysaccharide Biosynthesis Protein SpsA, Chain A"/>
    <property type="match status" value="1"/>
</dbReference>
<feature type="transmembrane region" description="Helical" evidence="9">
    <location>
        <begin position="357"/>
        <end position="376"/>
    </location>
</feature>
<dbReference type="PANTHER" id="PTHR43867:SF4">
    <property type="entry name" value="BETA-(1-3)-GLUCOSYL TRANSFERASE"/>
    <property type="match status" value="1"/>
</dbReference>
<dbReference type="SUPFAM" id="SSF53448">
    <property type="entry name" value="Nucleotide-diphospho-sugar transferases"/>
    <property type="match status" value="1"/>
</dbReference>
<keyword evidence="2" id="KW-0328">Glycosyltransferase</keyword>
<dbReference type="InterPro" id="IPR050321">
    <property type="entry name" value="Glycosyltr_2/OpgH_subfam"/>
</dbReference>
<evidence type="ECO:0000256" key="6">
    <source>
        <dbReference type="ARBA" id="ARBA00022989"/>
    </source>
</evidence>
<dbReference type="InterPro" id="IPR000490">
    <property type="entry name" value="Glyco_hydro_17"/>
</dbReference>
<accession>A0ABX1PYI3</accession>
<evidence type="ECO:0000313" key="12">
    <source>
        <dbReference type="Proteomes" id="UP000623795"/>
    </source>
</evidence>
<feature type="transmembrane region" description="Helical" evidence="9">
    <location>
        <begin position="334"/>
        <end position="350"/>
    </location>
</feature>
<evidence type="ECO:0000256" key="9">
    <source>
        <dbReference type="SAM" id="Phobius"/>
    </source>
</evidence>
<keyword evidence="12" id="KW-1185">Reference proteome</keyword>
<evidence type="ECO:0000259" key="10">
    <source>
        <dbReference type="Pfam" id="PF13632"/>
    </source>
</evidence>
<feature type="transmembrane region" description="Helical" evidence="9">
    <location>
        <begin position="706"/>
        <end position="725"/>
    </location>
</feature>
<evidence type="ECO:0000313" key="11">
    <source>
        <dbReference type="EMBL" id="NMG44428.1"/>
    </source>
</evidence>
<dbReference type="Pfam" id="PF00332">
    <property type="entry name" value="Glyco_hydro_17"/>
    <property type="match status" value="1"/>
</dbReference>
<feature type="transmembrane region" description="Helical" evidence="9">
    <location>
        <begin position="769"/>
        <end position="790"/>
    </location>
</feature>
<evidence type="ECO:0000256" key="1">
    <source>
        <dbReference type="ARBA" id="ARBA00004141"/>
    </source>
</evidence>
<evidence type="ECO:0000256" key="2">
    <source>
        <dbReference type="ARBA" id="ARBA00022676"/>
    </source>
</evidence>
<reference evidence="11 12" key="1">
    <citation type="submission" date="2019-12" db="EMBL/GenBank/DDBJ databases">
        <title>Comparative genomics gives insights into the taxonomy of the Azoarcus-Aromatoleum group and reveals separate origins of nif in the plant-associated Azoarcus and non-plant-associated Aromatoleum sub-groups.</title>
        <authorList>
            <person name="Lafos M."/>
            <person name="Maluk M."/>
            <person name="Batista M."/>
            <person name="Junghare M."/>
            <person name="Carmona M."/>
            <person name="Faoro H."/>
            <person name="Cruz L.M."/>
            <person name="Battistoni F."/>
            <person name="De Souza E."/>
            <person name="Pedrosa F."/>
            <person name="Chen W.-M."/>
            <person name="Poole P.S."/>
            <person name="Dixon R.A."/>
            <person name="James E.K."/>
        </authorList>
    </citation>
    <scope>NUCLEOTIDE SEQUENCE [LARGE SCALE GENOMIC DNA]</scope>
    <source>
        <strain evidence="11 12">Td21</strain>
    </source>
</reference>
<evidence type="ECO:0000256" key="4">
    <source>
        <dbReference type="ARBA" id="ARBA00022692"/>
    </source>
</evidence>
<dbReference type="PROSITE" id="PS00587">
    <property type="entry name" value="GLYCOSYL_HYDROL_F17"/>
    <property type="match status" value="1"/>
</dbReference>
<evidence type="ECO:0000256" key="8">
    <source>
        <dbReference type="SAM" id="MobiDB-lite"/>
    </source>
</evidence>
<dbReference type="Pfam" id="PF13632">
    <property type="entry name" value="Glyco_trans_2_3"/>
    <property type="match status" value="1"/>
</dbReference>
<protein>
    <submittedName>
        <fullName evidence="11">Glycosyltransferase</fullName>
    </submittedName>
</protein>
<keyword evidence="7 9" id="KW-0472">Membrane</keyword>
<feature type="transmembrane region" description="Helical" evidence="9">
    <location>
        <begin position="737"/>
        <end position="757"/>
    </location>
</feature>
<proteinExistence type="predicted"/>
<comment type="subcellular location">
    <subcellularLocation>
        <location evidence="1">Membrane</location>
        <topology evidence="1">Multi-pass membrane protein</topology>
    </subcellularLocation>
</comment>